<evidence type="ECO:0000256" key="1">
    <source>
        <dbReference type="ARBA" id="ARBA00010839"/>
    </source>
</evidence>
<evidence type="ECO:0000259" key="3">
    <source>
        <dbReference type="Pfam" id="PF17775"/>
    </source>
</evidence>
<protein>
    <recommendedName>
        <fullName evidence="2">UPF0225 protein GGQ22_03405</fullName>
    </recommendedName>
</protein>
<dbReference type="PANTHER" id="PTHR33747:SF1">
    <property type="entry name" value="ADENYLATE CYCLASE-ASSOCIATED CAP C-TERMINAL DOMAIN-CONTAINING PROTEIN"/>
    <property type="match status" value="1"/>
</dbReference>
<dbReference type="SUPFAM" id="SSF103642">
    <property type="entry name" value="Sec-C motif"/>
    <property type="match status" value="1"/>
</dbReference>
<evidence type="ECO:0000256" key="2">
    <source>
        <dbReference type="HAMAP-Rule" id="MF_00612"/>
    </source>
</evidence>
<dbReference type="InterPro" id="IPR004027">
    <property type="entry name" value="SEC_C_motif"/>
</dbReference>
<evidence type="ECO:0000313" key="4">
    <source>
        <dbReference type="EMBL" id="MTB94120.1"/>
    </source>
</evidence>
<accession>A0A6I3J982</accession>
<dbReference type="PANTHER" id="PTHR33747">
    <property type="entry name" value="UPF0225 PROTEIN SCO1677"/>
    <property type="match status" value="1"/>
</dbReference>
<evidence type="ECO:0000313" key="5">
    <source>
        <dbReference type="Proteomes" id="UP000433406"/>
    </source>
</evidence>
<proteinExistence type="inferred from homology"/>
<dbReference type="InterPro" id="IPR048469">
    <property type="entry name" value="YchJ-like_M"/>
</dbReference>
<gene>
    <name evidence="4" type="ORF">GGQ22_03405</name>
</gene>
<dbReference type="Proteomes" id="UP000433406">
    <property type="component" value="Unassembled WGS sequence"/>
</dbReference>
<dbReference type="SUPFAM" id="SSF54427">
    <property type="entry name" value="NTF2-like"/>
    <property type="match status" value="1"/>
</dbReference>
<dbReference type="InterPro" id="IPR032710">
    <property type="entry name" value="NTF2-like_dom_sf"/>
</dbReference>
<dbReference type="Gene3D" id="3.10.450.50">
    <property type="match status" value="1"/>
</dbReference>
<dbReference type="Pfam" id="PF17775">
    <property type="entry name" value="YchJ_M-like"/>
    <property type="match status" value="1"/>
</dbReference>
<dbReference type="Pfam" id="PF02810">
    <property type="entry name" value="SEC-C"/>
    <property type="match status" value="1"/>
</dbReference>
<dbReference type="EMBL" id="WLCI01000003">
    <property type="protein sequence ID" value="MTB94120.1"/>
    <property type="molecule type" value="Genomic_DNA"/>
</dbReference>
<organism evidence="4 5">
    <name type="scientific">Nocardioides marmotae</name>
    <dbReference type="NCBI Taxonomy" id="2663857"/>
    <lineage>
        <taxon>Bacteria</taxon>
        <taxon>Bacillati</taxon>
        <taxon>Actinomycetota</taxon>
        <taxon>Actinomycetes</taxon>
        <taxon>Propionibacteriales</taxon>
        <taxon>Nocardioidaceae</taxon>
        <taxon>Nocardioides</taxon>
    </lineage>
</organism>
<feature type="domain" description="YchJ-like middle NTF2-like" evidence="3">
    <location>
        <begin position="68"/>
        <end position="155"/>
    </location>
</feature>
<sequence length="161" mass="17633">MARCTELADGGDRRSGHVTHATQRANRPGRVTVGAVTASLRPTCPCGSGEAYDACCGRLHRGAAQAETAEELMRSRYAAFAVGDAAYLWRTWHPRTRPDDLELDTSRTWTGLRVLGSGEDWVQFVASYDSPAGPGEQSERSRFERRAGRWVYVDGETPGSD</sequence>
<comment type="similarity">
    <text evidence="1 2">Belongs to the UPF0225 family.</text>
</comment>
<dbReference type="HAMAP" id="MF_00612">
    <property type="entry name" value="UPF0225"/>
    <property type="match status" value="1"/>
</dbReference>
<name>A0A6I3J982_9ACTN</name>
<keyword evidence="5" id="KW-1185">Reference proteome</keyword>
<reference evidence="4 5" key="1">
    <citation type="submission" date="2019-10" db="EMBL/GenBank/DDBJ databases">
        <title>Nocardioides novel species isolated from the excrement of Marmot.</title>
        <authorList>
            <person name="Zhang G."/>
        </authorList>
    </citation>
    <scope>NUCLEOTIDE SEQUENCE [LARGE SCALE GENOMIC DNA]</scope>
    <source>
        <strain evidence="5">zg-579</strain>
    </source>
</reference>
<dbReference type="AlphaFoldDB" id="A0A6I3J982"/>
<comment type="caution">
    <text evidence="4">The sequence shown here is derived from an EMBL/GenBank/DDBJ whole genome shotgun (WGS) entry which is preliminary data.</text>
</comment>
<dbReference type="InterPro" id="IPR023006">
    <property type="entry name" value="YchJ-like"/>
</dbReference>